<name>A0A8H4USN4_9HYPO</name>
<dbReference type="Gene3D" id="3.40.50.150">
    <property type="entry name" value="Vaccinia Virus protein VP39"/>
    <property type="match status" value="1"/>
</dbReference>
<dbReference type="PANTHER" id="PTHR43591">
    <property type="entry name" value="METHYLTRANSFERASE"/>
    <property type="match status" value="1"/>
</dbReference>
<dbReference type="PANTHER" id="PTHR43591:SF31">
    <property type="entry name" value="LAEA-LIKE, PUTATIVE (AFU_ORTHOLOGUE AFUA_8G01930)-RELATED"/>
    <property type="match status" value="1"/>
</dbReference>
<protein>
    <recommendedName>
        <fullName evidence="5">Methyltransferase</fullName>
    </recommendedName>
</protein>
<gene>
    <name evidence="3" type="ORF">FZEAL_1532</name>
</gene>
<sequence length="350" mass="39338">MANEQQTGSKSPESAKAPSPPMHLPAIEPDTANLSDGDSAVETDVEGSETTSLASNIVKYRQENGRTYHSYKDGSYFLPNDDTENDRLDMQHHLCFMTFGNKLCTCPAGEDKPLKRVLDAGCGTGVWTMDFADEHPETEVMGVDLSPIQPSLVPPNAIFMVDDLEEGWTFKHPFDFIYLRFLVGSLRDWDKLLDQALANLSPGGWIETVDVVFPLAYDDDDSVPKDQALYRWSNLMREGTAKAGLSLDGSLELKQKMLDRGFSNVTETWYKWPINRWPKDPKVKDIGGWSMENALSGLSAMSLALFTRVLGWTREDVEMFLVEVRKDLRNKNIHGYWRVLAVSGQKSESE</sequence>
<dbReference type="AlphaFoldDB" id="A0A8H4USN4"/>
<dbReference type="SUPFAM" id="SSF53335">
    <property type="entry name" value="S-adenosyl-L-methionine-dependent methyltransferases"/>
    <property type="match status" value="1"/>
</dbReference>
<dbReference type="Pfam" id="PF13489">
    <property type="entry name" value="Methyltransf_23"/>
    <property type="match status" value="1"/>
</dbReference>
<organism evidence="3 4">
    <name type="scientific">Fusarium zealandicum</name>
    <dbReference type="NCBI Taxonomy" id="1053134"/>
    <lineage>
        <taxon>Eukaryota</taxon>
        <taxon>Fungi</taxon>
        <taxon>Dikarya</taxon>
        <taxon>Ascomycota</taxon>
        <taxon>Pezizomycotina</taxon>
        <taxon>Sordariomycetes</taxon>
        <taxon>Hypocreomycetidae</taxon>
        <taxon>Hypocreales</taxon>
        <taxon>Nectriaceae</taxon>
        <taxon>Fusarium</taxon>
        <taxon>Fusarium staphyleae species complex</taxon>
    </lineage>
</organism>
<dbReference type="OrthoDB" id="2013972at2759"/>
<evidence type="ECO:0000313" key="3">
    <source>
        <dbReference type="EMBL" id="KAF4982962.1"/>
    </source>
</evidence>
<reference evidence="3" key="1">
    <citation type="journal article" date="2020" name="BMC Genomics">
        <title>Correction to: Identification and distribution of gene clusters required for synthesis of sphingolipid metabolism inhibitors in diverse species of the filamentous fungus Fusarium.</title>
        <authorList>
            <person name="Kim H.S."/>
            <person name="Lohmar J.M."/>
            <person name="Busman M."/>
            <person name="Brown D.W."/>
            <person name="Naumann T.A."/>
            <person name="Divon H.H."/>
            <person name="Lysoe E."/>
            <person name="Uhlig S."/>
            <person name="Proctor R.H."/>
        </authorList>
    </citation>
    <scope>NUCLEOTIDE SEQUENCE</scope>
    <source>
        <strain evidence="3">NRRL 22465</strain>
    </source>
</reference>
<dbReference type="EMBL" id="JABEYC010000091">
    <property type="protein sequence ID" value="KAF4982962.1"/>
    <property type="molecule type" value="Genomic_DNA"/>
</dbReference>
<dbReference type="GO" id="GO:0008168">
    <property type="term" value="F:methyltransferase activity"/>
    <property type="evidence" value="ECO:0007669"/>
    <property type="project" value="TreeGrafter"/>
</dbReference>
<comment type="similarity">
    <text evidence="1">Belongs to the methyltransferase superfamily. LaeA methyltransferase family.</text>
</comment>
<dbReference type="InterPro" id="IPR029063">
    <property type="entry name" value="SAM-dependent_MTases_sf"/>
</dbReference>
<proteinExistence type="inferred from homology"/>
<evidence type="ECO:0000256" key="1">
    <source>
        <dbReference type="ARBA" id="ARBA00038158"/>
    </source>
</evidence>
<dbReference type="CDD" id="cd02440">
    <property type="entry name" value="AdoMet_MTases"/>
    <property type="match status" value="1"/>
</dbReference>
<reference evidence="3" key="2">
    <citation type="submission" date="2020-05" db="EMBL/GenBank/DDBJ databases">
        <authorList>
            <person name="Kim H.-S."/>
            <person name="Proctor R.H."/>
            <person name="Brown D.W."/>
        </authorList>
    </citation>
    <scope>NUCLEOTIDE SEQUENCE</scope>
    <source>
        <strain evidence="3">NRRL 22465</strain>
    </source>
</reference>
<evidence type="ECO:0008006" key="5">
    <source>
        <dbReference type="Google" id="ProtNLM"/>
    </source>
</evidence>
<keyword evidence="4" id="KW-1185">Reference proteome</keyword>
<dbReference type="Proteomes" id="UP000635477">
    <property type="component" value="Unassembled WGS sequence"/>
</dbReference>
<comment type="caution">
    <text evidence="3">The sequence shown here is derived from an EMBL/GenBank/DDBJ whole genome shotgun (WGS) entry which is preliminary data.</text>
</comment>
<accession>A0A8H4USN4</accession>
<evidence type="ECO:0000313" key="4">
    <source>
        <dbReference type="Proteomes" id="UP000635477"/>
    </source>
</evidence>
<feature type="region of interest" description="Disordered" evidence="2">
    <location>
        <begin position="1"/>
        <end position="51"/>
    </location>
</feature>
<evidence type="ECO:0000256" key="2">
    <source>
        <dbReference type="SAM" id="MobiDB-lite"/>
    </source>
</evidence>